<feature type="compositionally biased region" description="Polar residues" evidence="1">
    <location>
        <begin position="131"/>
        <end position="150"/>
    </location>
</feature>
<sequence>MPWISTLPLLGTVGQTQTFSFTVQYYDEIVTEGTPTEGGTPTESTTTQVFLPIRIVTQQTDPDTVIITHDDSALSATISGFYGNCFNDNLRVMTAYDPGSPVHNDHSTEDILNKMMNDQWNYIQSSTDPTGWVNIPSSTPENSLSNTEPNATDKRYVNMDTLNTPAKGVSVWEKEKAYETKQVIKFTPDPTRYRRFNYSCTAGTISGITQNVSASTTKSIDVSDKNWTPGRDALRSAIFIAGSRT</sequence>
<dbReference type="EMBL" id="LR796186">
    <property type="protein sequence ID" value="CAB4125487.1"/>
    <property type="molecule type" value="Genomic_DNA"/>
</dbReference>
<accession>A0A6J5KWU9</accession>
<protein>
    <submittedName>
        <fullName evidence="2">Uncharacterized protein</fullName>
    </submittedName>
</protein>
<proteinExistence type="predicted"/>
<feature type="region of interest" description="Disordered" evidence="1">
    <location>
        <begin position="131"/>
        <end position="151"/>
    </location>
</feature>
<name>A0A6J5KWU9_9CAUD</name>
<evidence type="ECO:0000313" key="2">
    <source>
        <dbReference type="EMBL" id="CAB4125487.1"/>
    </source>
</evidence>
<gene>
    <name evidence="2" type="ORF">UFOVP58_151</name>
</gene>
<evidence type="ECO:0000256" key="1">
    <source>
        <dbReference type="SAM" id="MobiDB-lite"/>
    </source>
</evidence>
<reference evidence="2" key="1">
    <citation type="submission" date="2020-04" db="EMBL/GenBank/DDBJ databases">
        <authorList>
            <person name="Chiriac C."/>
            <person name="Salcher M."/>
            <person name="Ghai R."/>
            <person name="Kavagutti S V."/>
        </authorList>
    </citation>
    <scope>NUCLEOTIDE SEQUENCE</scope>
</reference>
<organism evidence="2">
    <name type="scientific">uncultured Caudovirales phage</name>
    <dbReference type="NCBI Taxonomy" id="2100421"/>
    <lineage>
        <taxon>Viruses</taxon>
        <taxon>Duplodnaviria</taxon>
        <taxon>Heunggongvirae</taxon>
        <taxon>Uroviricota</taxon>
        <taxon>Caudoviricetes</taxon>
        <taxon>Peduoviridae</taxon>
        <taxon>Maltschvirus</taxon>
        <taxon>Maltschvirus maltsch</taxon>
    </lineage>
</organism>